<dbReference type="PANTHER" id="PTHR37984">
    <property type="entry name" value="PROTEIN CBG26694"/>
    <property type="match status" value="1"/>
</dbReference>
<dbReference type="SUPFAM" id="SSF53098">
    <property type="entry name" value="Ribonuclease H-like"/>
    <property type="match status" value="1"/>
</dbReference>
<comment type="caution">
    <text evidence="2">The sequence shown here is derived from an EMBL/GenBank/DDBJ whole genome shotgun (WGS) entry which is preliminary data.</text>
</comment>
<dbReference type="GO" id="GO:0003676">
    <property type="term" value="F:nucleic acid binding"/>
    <property type="evidence" value="ECO:0007669"/>
    <property type="project" value="InterPro"/>
</dbReference>
<evidence type="ECO:0000313" key="3">
    <source>
        <dbReference type="Proteomes" id="UP000236333"/>
    </source>
</evidence>
<reference evidence="2 3" key="1">
    <citation type="journal article" date="2017" name="Mol. Biol. Evol.">
        <title>The 4-celled Tetrabaena socialis nuclear genome reveals the essential components for genetic control of cell number at the origin of multicellularity in the volvocine lineage.</title>
        <authorList>
            <person name="Featherston J."/>
            <person name="Arakaki Y."/>
            <person name="Hanschen E.R."/>
            <person name="Ferris P.J."/>
            <person name="Michod R.E."/>
            <person name="Olson B.J.S.C."/>
            <person name="Nozaki H."/>
            <person name="Durand P.M."/>
        </authorList>
    </citation>
    <scope>NUCLEOTIDE SEQUENCE [LARGE SCALE GENOMIC DNA]</scope>
    <source>
        <strain evidence="2 3">NIES-571</strain>
    </source>
</reference>
<organism evidence="2 3">
    <name type="scientific">Tetrabaena socialis</name>
    <dbReference type="NCBI Taxonomy" id="47790"/>
    <lineage>
        <taxon>Eukaryota</taxon>
        <taxon>Viridiplantae</taxon>
        <taxon>Chlorophyta</taxon>
        <taxon>core chlorophytes</taxon>
        <taxon>Chlorophyceae</taxon>
        <taxon>CS clade</taxon>
        <taxon>Chlamydomonadales</taxon>
        <taxon>Tetrabaenaceae</taxon>
        <taxon>Tetrabaena</taxon>
    </lineage>
</organism>
<dbReference type="GO" id="GO:0015074">
    <property type="term" value="P:DNA integration"/>
    <property type="evidence" value="ECO:0007669"/>
    <property type="project" value="InterPro"/>
</dbReference>
<dbReference type="OrthoDB" id="2016337at2759"/>
<name>A0A2J8AAI6_9CHLO</name>
<dbReference type="PROSITE" id="PS50994">
    <property type="entry name" value="INTEGRASE"/>
    <property type="match status" value="1"/>
</dbReference>
<dbReference type="InterPro" id="IPR001584">
    <property type="entry name" value="Integrase_cat-core"/>
</dbReference>
<dbReference type="PANTHER" id="PTHR37984:SF5">
    <property type="entry name" value="PROTEIN NYNRIN-LIKE"/>
    <property type="match status" value="1"/>
</dbReference>
<feature type="domain" description="Integrase catalytic" evidence="1">
    <location>
        <begin position="9"/>
        <end position="121"/>
    </location>
</feature>
<gene>
    <name evidence="2" type="ORF">TSOC_003907</name>
</gene>
<accession>A0A2J8AAI6</accession>
<dbReference type="InterPro" id="IPR036397">
    <property type="entry name" value="RNaseH_sf"/>
</dbReference>
<evidence type="ECO:0000259" key="1">
    <source>
        <dbReference type="PROSITE" id="PS50994"/>
    </source>
</evidence>
<proteinExistence type="predicted"/>
<sequence>MATMVMHLRRCMGLFYRWGVDLVGPMLESAEGNCHVMVAIEHFSKHVELAPATVVWAWADVLARFSAPAEVVTDISARMAAEFVQLLERCFIDHRTTSTGHPQAEGATERIVKVLKEALRKACYKAAGRLGVMPHGVIIRLRDHQP</sequence>
<dbReference type="InterPro" id="IPR050951">
    <property type="entry name" value="Retrovirus_Pol_polyprotein"/>
</dbReference>
<dbReference type="AlphaFoldDB" id="A0A2J8AAI6"/>
<protein>
    <recommendedName>
        <fullName evidence="1">Integrase catalytic domain-containing protein</fullName>
    </recommendedName>
</protein>
<dbReference type="InterPro" id="IPR012337">
    <property type="entry name" value="RNaseH-like_sf"/>
</dbReference>
<keyword evidence="3" id="KW-1185">Reference proteome</keyword>
<dbReference type="Proteomes" id="UP000236333">
    <property type="component" value="Unassembled WGS sequence"/>
</dbReference>
<dbReference type="Gene3D" id="3.30.420.10">
    <property type="entry name" value="Ribonuclease H-like superfamily/Ribonuclease H"/>
    <property type="match status" value="1"/>
</dbReference>
<evidence type="ECO:0000313" key="2">
    <source>
        <dbReference type="EMBL" id="PNH09483.1"/>
    </source>
</evidence>
<dbReference type="EMBL" id="PGGS01000089">
    <property type="protein sequence ID" value="PNH09483.1"/>
    <property type="molecule type" value="Genomic_DNA"/>
</dbReference>